<dbReference type="InterPro" id="IPR001623">
    <property type="entry name" value="DnaJ_domain"/>
</dbReference>
<dbReference type="Gene3D" id="1.10.287.110">
    <property type="entry name" value="DnaJ domain"/>
    <property type="match status" value="1"/>
</dbReference>
<dbReference type="Proteomes" id="UP000230066">
    <property type="component" value="Unassembled WGS sequence"/>
</dbReference>
<dbReference type="PANTHER" id="PTHR24075:SF0">
    <property type="entry name" value="TRANSLOCATION PROTEIN SEC63 HOMOLOG"/>
    <property type="match status" value="1"/>
</dbReference>
<name>A0A4E0QZ60_FASHE</name>
<keyword evidence="4" id="KW-1185">Reference proteome</keyword>
<dbReference type="GO" id="GO:0003723">
    <property type="term" value="F:RNA binding"/>
    <property type="evidence" value="ECO:0007669"/>
    <property type="project" value="TreeGrafter"/>
</dbReference>
<feature type="domain" description="J" evidence="2">
    <location>
        <begin position="106"/>
        <end position="153"/>
    </location>
</feature>
<reference evidence="3" key="1">
    <citation type="submission" date="2019-03" db="EMBL/GenBank/DDBJ databases">
        <title>Improved annotation for the trematode Fasciola hepatica.</title>
        <authorList>
            <person name="Choi Y.-J."/>
            <person name="Martin J."/>
            <person name="Mitreva M."/>
        </authorList>
    </citation>
    <scope>NUCLEOTIDE SEQUENCE [LARGE SCALE GENOMIC DNA]</scope>
</reference>
<feature type="transmembrane region" description="Helical" evidence="1">
    <location>
        <begin position="75"/>
        <end position="93"/>
    </location>
</feature>
<dbReference type="GO" id="GO:0006614">
    <property type="term" value="P:SRP-dependent cotranslational protein targeting to membrane"/>
    <property type="evidence" value="ECO:0007669"/>
    <property type="project" value="TreeGrafter"/>
</dbReference>
<dbReference type="PRINTS" id="PR00625">
    <property type="entry name" value="JDOMAIN"/>
</dbReference>
<dbReference type="PROSITE" id="PS50076">
    <property type="entry name" value="DNAJ_2"/>
    <property type="match status" value="1"/>
</dbReference>
<dbReference type="SUPFAM" id="SSF46565">
    <property type="entry name" value="Chaperone J-domain"/>
    <property type="match status" value="1"/>
</dbReference>
<dbReference type="CDD" id="cd06257">
    <property type="entry name" value="DnaJ"/>
    <property type="match status" value="1"/>
</dbReference>
<accession>A0A4E0QZ60</accession>
<dbReference type="SMART" id="SM00271">
    <property type="entry name" value="DnaJ"/>
    <property type="match status" value="1"/>
</dbReference>
<keyword evidence="1" id="KW-0472">Membrane</keyword>
<protein>
    <submittedName>
        <fullName evidence="3">Translocation protein SEC63 protein</fullName>
    </submittedName>
</protein>
<dbReference type="GO" id="GO:0008320">
    <property type="term" value="F:protein transmembrane transporter activity"/>
    <property type="evidence" value="ECO:0007669"/>
    <property type="project" value="TreeGrafter"/>
</dbReference>
<feature type="transmembrane region" description="Helical" evidence="1">
    <location>
        <begin position="12"/>
        <end position="35"/>
    </location>
</feature>
<gene>
    <name evidence="3" type="ORF">D915_008344</name>
</gene>
<dbReference type="Pfam" id="PF00226">
    <property type="entry name" value="DnaJ"/>
    <property type="match status" value="1"/>
</dbReference>
<keyword evidence="1" id="KW-1133">Transmembrane helix</keyword>
<proteinExistence type="predicted"/>
<keyword evidence="1" id="KW-0812">Transmembrane</keyword>
<dbReference type="GO" id="GO:0031207">
    <property type="term" value="C:Sec62/Sec63 complex"/>
    <property type="evidence" value="ECO:0007669"/>
    <property type="project" value="TreeGrafter"/>
</dbReference>
<dbReference type="EMBL" id="JXXN02004193">
    <property type="protein sequence ID" value="THD20799.1"/>
    <property type="molecule type" value="Genomic_DNA"/>
</dbReference>
<comment type="caution">
    <text evidence="3">The sequence shown here is derived from an EMBL/GenBank/DDBJ whole genome shotgun (WGS) entry which is preliminary data.</text>
</comment>
<dbReference type="AlphaFoldDB" id="A0A4E0QZ60"/>
<dbReference type="PANTHER" id="PTHR24075">
    <property type="entry name" value="SEC63 DOMAIN-CONTAINING"/>
    <property type="match status" value="1"/>
</dbReference>
<evidence type="ECO:0000313" key="4">
    <source>
        <dbReference type="Proteomes" id="UP000230066"/>
    </source>
</evidence>
<sequence>MSGDRFEFDEEGDTFFCFIAAFYTIILIPVTYFFWPTLDSRDTYEQGKRKCMCQPCQLKRHCIKTSTPMKKFKKLLIKGGFALAWIVFLLLIYKLTLIETTESGFDPFMQLEIGRDASVSEIRKAYKRLSLKYHPDKGGDPKKFILISKAYAA</sequence>
<evidence type="ECO:0000313" key="3">
    <source>
        <dbReference type="EMBL" id="THD20799.1"/>
    </source>
</evidence>
<dbReference type="InterPro" id="IPR036869">
    <property type="entry name" value="J_dom_sf"/>
</dbReference>
<evidence type="ECO:0000259" key="2">
    <source>
        <dbReference type="PROSITE" id="PS50076"/>
    </source>
</evidence>
<dbReference type="GO" id="GO:0006620">
    <property type="term" value="P:post-translational protein targeting to endoplasmic reticulum membrane"/>
    <property type="evidence" value="ECO:0007669"/>
    <property type="project" value="TreeGrafter"/>
</dbReference>
<evidence type="ECO:0000256" key="1">
    <source>
        <dbReference type="SAM" id="Phobius"/>
    </source>
</evidence>
<organism evidence="3 4">
    <name type="scientific">Fasciola hepatica</name>
    <name type="common">Liver fluke</name>
    <dbReference type="NCBI Taxonomy" id="6192"/>
    <lineage>
        <taxon>Eukaryota</taxon>
        <taxon>Metazoa</taxon>
        <taxon>Spiralia</taxon>
        <taxon>Lophotrochozoa</taxon>
        <taxon>Platyhelminthes</taxon>
        <taxon>Trematoda</taxon>
        <taxon>Digenea</taxon>
        <taxon>Plagiorchiida</taxon>
        <taxon>Echinostomata</taxon>
        <taxon>Echinostomatoidea</taxon>
        <taxon>Fasciolidae</taxon>
        <taxon>Fasciola</taxon>
    </lineage>
</organism>